<dbReference type="PANTHER" id="PTHR38926:SF72">
    <property type="entry name" value="IM:7136021-RELATED"/>
    <property type="match status" value="1"/>
</dbReference>
<organism evidence="2 3">
    <name type="scientific">Candolleomyces eurysporus</name>
    <dbReference type="NCBI Taxonomy" id="2828524"/>
    <lineage>
        <taxon>Eukaryota</taxon>
        <taxon>Fungi</taxon>
        <taxon>Dikarya</taxon>
        <taxon>Basidiomycota</taxon>
        <taxon>Agaricomycotina</taxon>
        <taxon>Agaricomycetes</taxon>
        <taxon>Agaricomycetidae</taxon>
        <taxon>Agaricales</taxon>
        <taxon>Agaricineae</taxon>
        <taxon>Psathyrellaceae</taxon>
        <taxon>Candolleomyces</taxon>
    </lineage>
</organism>
<keyword evidence="1" id="KW-0175">Coiled coil</keyword>
<evidence type="ECO:0000256" key="1">
    <source>
        <dbReference type="SAM" id="Coils"/>
    </source>
</evidence>
<gene>
    <name evidence="2" type="ORF">H1R20_g14294</name>
</gene>
<proteinExistence type="predicted"/>
<feature type="non-terminal residue" evidence="2">
    <location>
        <position position="639"/>
    </location>
</feature>
<evidence type="ECO:0000313" key="2">
    <source>
        <dbReference type="EMBL" id="KAJ2922791.1"/>
    </source>
</evidence>
<dbReference type="Proteomes" id="UP001140091">
    <property type="component" value="Unassembled WGS sequence"/>
</dbReference>
<dbReference type="EMBL" id="JANBPK010001475">
    <property type="protein sequence ID" value="KAJ2922791.1"/>
    <property type="molecule type" value="Genomic_DNA"/>
</dbReference>
<dbReference type="OrthoDB" id="3365698at2759"/>
<dbReference type="Gene3D" id="1.20.1280.50">
    <property type="match status" value="1"/>
</dbReference>
<dbReference type="AlphaFoldDB" id="A0A9W8MA08"/>
<accession>A0A9W8MA08</accession>
<protein>
    <recommendedName>
        <fullName evidence="4">F-box domain-containing protein</fullName>
    </recommendedName>
</protein>
<sequence length="639" mass="71492">MCPYAYVAAVFHSQDYVASRACCKLDTPTTMASHFPLLSKTNRIPSKSELLEIEQLLAPDESKLAHLDLDLKEAEAKVTKLKQERKAILTRVQPLRAITSLIRRFPQEILERIFARSLPADGYSTFSPADCPLILLRVCRRWREIAINTPQLWSSFEVTIPIHLCYVPSNPPNPKHQLRVASFLGEVDRWLEHSANHPLCIREPGGPSTSSAANAAHILSEISTKLVTRSSRWKSVDFDPFPFVLEKMAHLGTTPPPILTNLRLANYVYPVIDHADRIDGQWYFQCSGLLTAPNLKSLHLRNYHGQDYPYNFTQLPVSWSNLTSLSLGTTASYFFRFTFYQDIPLSMWVDILPIFQQCTNLRQCSLMLPSDRGEISTPGIGATVPNLQALHLSGCSEAIDRLLQFIDTPCIRELHYQPLHSKVARPGSPLTPRPPLTLNSSLVSFLQKHGDQVGVLSFNLPPSTPNEIFRTCLVSTSSLKQLTIGSEFRTQTFQPRPPTPDVTLPLNSENDFIFTDFHLHLLTPKSSPEDYLCPHLEILRSNIKARITEGAVLSFLNAKLEQSSSGNFSNGRSRFQELSIETIQLDGPSGGMSDADGDGPWQAIRDAGVRLHFSKTDYYIPTRPSTTGSGLGYGTDFGY</sequence>
<reference evidence="2" key="1">
    <citation type="submission" date="2022-06" db="EMBL/GenBank/DDBJ databases">
        <title>Genome Sequence of Candolleomyces eurysporus.</title>
        <authorList>
            <person name="Buettner E."/>
        </authorList>
    </citation>
    <scope>NUCLEOTIDE SEQUENCE</scope>
    <source>
        <strain evidence="2">VTCC 930004</strain>
    </source>
</reference>
<dbReference type="Gene3D" id="3.80.10.10">
    <property type="entry name" value="Ribonuclease Inhibitor"/>
    <property type="match status" value="1"/>
</dbReference>
<dbReference type="SUPFAM" id="SSF52047">
    <property type="entry name" value="RNI-like"/>
    <property type="match status" value="1"/>
</dbReference>
<name>A0A9W8MA08_9AGAR</name>
<dbReference type="InterPro" id="IPR032675">
    <property type="entry name" value="LRR_dom_sf"/>
</dbReference>
<keyword evidence="3" id="KW-1185">Reference proteome</keyword>
<evidence type="ECO:0000313" key="3">
    <source>
        <dbReference type="Proteomes" id="UP001140091"/>
    </source>
</evidence>
<dbReference type="PANTHER" id="PTHR38926">
    <property type="entry name" value="F-BOX DOMAIN CONTAINING PROTEIN, EXPRESSED"/>
    <property type="match status" value="1"/>
</dbReference>
<feature type="coiled-coil region" evidence="1">
    <location>
        <begin position="64"/>
        <end position="91"/>
    </location>
</feature>
<evidence type="ECO:0008006" key="4">
    <source>
        <dbReference type="Google" id="ProtNLM"/>
    </source>
</evidence>
<comment type="caution">
    <text evidence="2">The sequence shown here is derived from an EMBL/GenBank/DDBJ whole genome shotgun (WGS) entry which is preliminary data.</text>
</comment>